<proteinExistence type="predicted"/>
<keyword evidence="2" id="KW-0732">Signal</keyword>
<dbReference type="PROSITE" id="PS51123">
    <property type="entry name" value="OMPA_2"/>
    <property type="match status" value="1"/>
</dbReference>
<evidence type="ECO:0000256" key="1">
    <source>
        <dbReference type="ARBA" id="ARBA00004442"/>
    </source>
</evidence>
<dbReference type="GO" id="GO:0007155">
    <property type="term" value="P:cell adhesion"/>
    <property type="evidence" value="ECO:0007669"/>
    <property type="project" value="InterPro"/>
</dbReference>
<organism evidence="8 9">
    <name type="scientific">Myxococcus xanthus</name>
    <dbReference type="NCBI Taxonomy" id="34"/>
    <lineage>
        <taxon>Bacteria</taxon>
        <taxon>Pseudomonadati</taxon>
        <taxon>Myxococcota</taxon>
        <taxon>Myxococcia</taxon>
        <taxon>Myxococcales</taxon>
        <taxon>Cystobacterineae</taxon>
        <taxon>Myxococcaceae</taxon>
        <taxon>Myxococcus</taxon>
    </lineage>
</organism>
<evidence type="ECO:0000256" key="5">
    <source>
        <dbReference type="PROSITE-ProRule" id="PRU00473"/>
    </source>
</evidence>
<dbReference type="PRINTS" id="PR01021">
    <property type="entry name" value="OMPADOMAIN"/>
</dbReference>
<dbReference type="Proteomes" id="UP000533080">
    <property type="component" value="Unassembled WGS sequence"/>
</dbReference>
<evidence type="ECO:0000313" key="8">
    <source>
        <dbReference type="EMBL" id="NOJ80931.1"/>
    </source>
</evidence>
<feature type="compositionally biased region" description="Basic and acidic residues" evidence="6">
    <location>
        <begin position="420"/>
        <end position="436"/>
    </location>
</feature>
<dbReference type="PANTHER" id="PTHR30329">
    <property type="entry name" value="STATOR ELEMENT OF FLAGELLAR MOTOR COMPLEX"/>
    <property type="match status" value="1"/>
</dbReference>
<dbReference type="InterPro" id="IPR003367">
    <property type="entry name" value="Thrombospondin_3-like_rpt"/>
</dbReference>
<comment type="subcellular location">
    <subcellularLocation>
        <location evidence="1">Cell outer membrane</location>
    </subcellularLocation>
</comment>
<dbReference type="AlphaFoldDB" id="A0A7Y4IKR7"/>
<dbReference type="GO" id="GO:0009279">
    <property type="term" value="C:cell outer membrane"/>
    <property type="evidence" value="ECO:0007669"/>
    <property type="project" value="UniProtKB-SubCell"/>
</dbReference>
<dbReference type="InterPro" id="IPR036737">
    <property type="entry name" value="OmpA-like_sf"/>
</dbReference>
<gene>
    <name evidence="8" type="ORF">HNV28_21820</name>
</gene>
<dbReference type="Pfam" id="PF02412">
    <property type="entry name" value="TSP_3"/>
    <property type="match status" value="4"/>
</dbReference>
<dbReference type="PANTHER" id="PTHR30329:SF21">
    <property type="entry name" value="LIPOPROTEIN YIAD-RELATED"/>
    <property type="match status" value="1"/>
</dbReference>
<dbReference type="CDD" id="cd07185">
    <property type="entry name" value="OmpA_C-like"/>
    <property type="match status" value="1"/>
</dbReference>
<dbReference type="PRINTS" id="PR01023">
    <property type="entry name" value="NAFLGMOTY"/>
</dbReference>
<dbReference type="GO" id="GO:0005509">
    <property type="term" value="F:calcium ion binding"/>
    <property type="evidence" value="ECO:0007669"/>
    <property type="project" value="InterPro"/>
</dbReference>
<dbReference type="EMBL" id="JABFNT010000071">
    <property type="protein sequence ID" value="NOJ80931.1"/>
    <property type="molecule type" value="Genomic_DNA"/>
</dbReference>
<feature type="compositionally biased region" description="Acidic residues" evidence="6">
    <location>
        <begin position="437"/>
        <end position="451"/>
    </location>
</feature>
<dbReference type="Pfam" id="PF00691">
    <property type="entry name" value="OmpA"/>
    <property type="match status" value="1"/>
</dbReference>
<evidence type="ECO:0000256" key="2">
    <source>
        <dbReference type="ARBA" id="ARBA00022729"/>
    </source>
</evidence>
<evidence type="ECO:0000256" key="6">
    <source>
        <dbReference type="SAM" id="MobiDB-lite"/>
    </source>
</evidence>
<dbReference type="SUPFAM" id="SSF103088">
    <property type="entry name" value="OmpA-like"/>
    <property type="match status" value="1"/>
</dbReference>
<feature type="region of interest" description="Disordered" evidence="6">
    <location>
        <begin position="357"/>
        <end position="497"/>
    </location>
</feature>
<comment type="caution">
    <text evidence="8">The sequence shown here is derived from an EMBL/GenBank/DDBJ whole genome shotgun (WGS) entry which is preliminary data.</text>
</comment>
<sequence>MRAKHPASQAWRTHPRALFRRHVEGEELLSSHPYHPWLGGLAVLWAVTAQAQAQRIPGIELERLQLNPGARDSLVLSTGDLMSRGEYRLGFTGHYEKEPLVLVSGGAQQGVIVSNRVTVHLSGAYAITDWLELGAQVPIVSQWGPDTAALGVATPSTSALGTPWLQARAGILSEQRGGLMDLGLHLGAALPIGSTETLTRDQGFVFSPRLGLGKQLGGTWRVGADLGALVRTKTYALSPNTQPHLDELGTELNGGVNLSAGLLGFRQELVVRGTLPVADAPESMEVLLGVRVPMPAGTEVYAMGGPGFGSTPGTPSFRVLAGLTFGTPASTPNACVEGQPHDPARCPDFDLDGDGIKNAADRCPTDEGLSELNGCPDGDDDGDGLPNLADRCPKEAENLNGFEDQDGCPDDPDTDGDGISDAKDQCPDQAEDKDGFQDEDGCPDPDNDNDGVLDTADRCPNEAGPKENRGCPDKDTDGDGIVDRLDNCPTEAGPAKNHGCKEKQLAQIGENRIQLLEAVYFENNKDVIIARSNKLLDTVANILIAHPEVEKVRVEGHTDDRGNPDYNLDLSQRRADAVVRYLVSKGVARERLDAKGFGPTQPIADNNTTQGRAKNRRVEFKIVGDAEGVQTQQGEPSPDTH</sequence>
<keyword evidence="3 5" id="KW-0472">Membrane</keyword>
<feature type="compositionally biased region" description="Acidic residues" evidence="6">
    <location>
        <begin position="403"/>
        <end position="418"/>
    </location>
</feature>
<dbReference type="Gene3D" id="4.10.1080.10">
    <property type="entry name" value="TSP type-3 repeat"/>
    <property type="match status" value="1"/>
</dbReference>
<dbReference type="InterPro" id="IPR050330">
    <property type="entry name" value="Bact_OuterMem_StrucFunc"/>
</dbReference>
<accession>A0A7Y4IKR7</accession>
<evidence type="ECO:0000256" key="3">
    <source>
        <dbReference type="ARBA" id="ARBA00023136"/>
    </source>
</evidence>
<keyword evidence="4" id="KW-0998">Cell outer membrane</keyword>
<dbReference type="InterPro" id="IPR028974">
    <property type="entry name" value="TSP_type-3_rpt"/>
</dbReference>
<protein>
    <submittedName>
        <fullName evidence="8">OmpA family protein</fullName>
    </submittedName>
</protein>
<dbReference type="InterPro" id="IPR006664">
    <property type="entry name" value="OMP_bac"/>
</dbReference>
<dbReference type="InterPro" id="IPR006690">
    <property type="entry name" value="OMPA-like_CS"/>
</dbReference>
<reference evidence="8 9" key="1">
    <citation type="submission" date="2020-05" db="EMBL/GenBank/DDBJ databases">
        <authorList>
            <person name="Whitworth D."/>
        </authorList>
    </citation>
    <scope>NUCLEOTIDE SEQUENCE [LARGE SCALE GENOMIC DNA]</scope>
    <source>
        <strain evidence="8 9">AM005</strain>
    </source>
</reference>
<dbReference type="InterPro" id="IPR006665">
    <property type="entry name" value="OmpA-like"/>
</dbReference>
<name>A0A7Y4IKR7_MYXXA</name>
<evidence type="ECO:0000256" key="4">
    <source>
        <dbReference type="ARBA" id="ARBA00023237"/>
    </source>
</evidence>
<dbReference type="PROSITE" id="PS01068">
    <property type="entry name" value="OMPA_1"/>
    <property type="match status" value="1"/>
</dbReference>
<feature type="domain" description="OmpA-like" evidence="7">
    <location>
        <begin position="508"/>
        <end position="626"/>
    </location>
</feature>
<evidence type="ECO:0000313" key="9">
    <source>
        <dbReference type="Proteomes" id="UP000533080"/>
    </source>
</evidence>
<evidence type="ECO:0000259" key="7">
    <source>
        <dbReference type="PROSITE" id="PS51123"/>
    </source>
</evidence>
<feature type="compositionally biased region" description="Basic and acidic residues" evidence="6">
    <location>
        <begin position="455"/>
        <end position="486"/>
    </location>
</feature>
<dbReference type="SUPFAM" id="SSF103647">
    <property type="entry name" value="TSP type-3 repeat"/>
    <property type="match status" value="2"/>
</dbReference>
<dbReference type="Gene3D" id="3.30.1330.60">
    <property type="entry name" value="OmpA-like domain"/>
    <property type="match status" value="1"/>
</dbReference>